<dbReference type="EMBL" id="CP000155">
    <property type="protein sequence ID" value="ABC28083.1"/>
    <property type="molecule type" value="Genomic_DNA"/>
</dbReference>
<organism evidence="2 3">
    <name type="scientific">Hahella chejuensis (strain KCTC 2396)</name>
    <dbReference type="NCBI Taxonomy" id="349521"/>
    <lineage>
        <taxon>Bacteria</taxon>
        <taxon>Pseudomonadati</taxon>
        <taxon>Pseudomonadota</taxon>
        <taxon>Gammaproteobacteria</taxon>
        <taxon>Oceanospirillales</taxon>
        <taxon>Hahellaceae</taxon>
        <taxon>Hahella</taxon>
    </lineage>
</organism>
<feature type="region of interest" description="Disordered" evidence="1">
    <location>
        <begin position="68"/>
        <end position="90"/>
    </location>
</feature>
<accession>Q2SMP1</accession>
<name>Q2SMP1_HAHCH</name>
<proteinExistence type="predicted"/>
<dbReference type="Proteomes" id="UP000000238">
    <property type="component" value="Chromosome"/>
</dbReference>
<evidence type="ECO:0000313" key="3">
    <source>
        <dbReference type="Proteomes" id="UP000000238"/>
    </source>
</evidence>
<dbReference type="HOGENOM" id="CLU_2436691_0_0_6"/>
<dbReference type="AlphaFoldDB" id="Q2SMP1"/>
<sequence length="90" mass="10247">MPCELHKKLINEHRYVEVAVNPVSARGDVDQRGCSKVEHSSEFCLGLLTKTQNMDKLYENRNAPVIKAPNSFKNNKKKGRKIAPRKIART</sequence>
<dbReference type="KEGG" id="hch:HCH_01210"/>
<feature type="compositionally biased region" description="Basic residues" evidence="1">
    <location>
        <begin position="74"/>
        <end position="90"/>
    </location>
</feature>
<protein>
    <submittedName>
        <fullName evidence="2">Uncharacterized protein</fullName>
    </submittedName>
</protein>
<evidence type="ECO:0000313" key="2">
    <source>
        <dbReference type="EMBL" id="ABC28083.1"/>
    </source>
</evidence>
<gene>
    <name evidence="2" type="ordered locus">HCH_01210</name>
</gene>
<dbReference type="STRING" id="349521.HCH_01210"/>
<keyword evidence="3" id="KW-1185">Reference proteome</keyword>
<reference evidence="2 3" key="1">
    <citation type="journal article" date="2005" name="Nucleic Acids Res.">
        <title>Genomic blueprint of Hahella chejuensis, a marine microbe producing an algicidal agent.</title>
        <authorList>
            <person name="Jeong H."/>
            <person name="Yim J.H."/>
            <person name="Lee C."/>
            <person name="Choi S.-H."/>
            <person name="Park Y.K."/>
            <person name="Yoon S.H."/>
            <person name="Hur C.-G."/>
            <person name="Kang H.-Y."/>
            <person name="Kim D."/>
            <person name="Lee H.H."/>
            <person name="Park K.H."/>
            <person name="Park S.-H."/>
            <person name="Park H.-S."/>
            <person name="Lee H.K."/>
            <person name="Oh T.K."/>
            <person name="Kim J.F."/>
        </authorList>
    </citation>
    <scope>NUCLEOTIDE SEQUENCE [LARGE SCALE GENOMIC DNA]</scope>
    <source>
        <strain evidence="2 3">KCTC 2396</strain>
    </source>
</reference>
<evidence type="ECO:0000256" key="1">
    <source>
        <dbReference type="SAM" id="MobiDB-lite"/>
    </source>
</evidence>